<proteinExistence type="predicted"/>
<keyword evidence="1" id="KW-1133">Transmembrane helix</keyword>
<evidence type="ECO:0000313" key="2">
    <source>
        <dbReference type="EMBL" id="SEH87636.1"/>
    </source>
</evidence>
<evidence type="ECO:0000256" key="1">
    <source>
        <dbReference type="SAM" id="Phobius"/>
    </source>
</evidence>
<reference evidence="3" key="1">
    <citation type="submission" date="2016-10" db="EMBL/GenBank/DDBJ databases">
        <authorList>
            <person name="Varghese N."/>
            <person name="Submissions S."/>
        </authorList>
    </citation>
    <scope>NUCLEOTIDE SEQUENCE [LARGE SCALE GENOMIC DNA]</scope>
    <source>
        <strain evidence="3">DSM 45405</strain>
    </source>
</reference>
<protein>
    <submittedName>
        <fullName evidence="2">Uncharacterized protein</fullName>
    </submittedName>
</protein>
<name>A0A1H6LMT8_MYCRU</name>
<dbReference type="STRING" id="370526.SAMN04489835_5173"/>
<sequence length="48" mass="5670">MTDHSAELHEYQETIPKVYIVLAWVWVAVPFAYGVYELLLKVKQLFET</sequence>
<dbReference type="RefSeq" id="WP_157897835.1">
    <property type="nucleotide sequence ID" value="NZ_LT629971.1"/>
</dbReference>
<dbReference type="EMBL" id="LT629971">
    <property type="protein sequence ID" value="SEH87636.1"/>
    <property type="molecule type" value="Genomic_DNA"/>
</dbReference>
<gene>
    <name evidence="2" type="ORF">SAMN04489835_5173</name>
</gene>
<dbReference type="AlphaFoldDB" id="A0A1H6LMT8"/>
<organism evidence="2 3">
    <name type="scientific">Mycolicibacterium rutilum</name>
    <name type="common">Mycobacterium rutilum</name>
    <dbReference type="NCBI Taxonomy" id="370526"/>
    <lineage>
        <taxon>Bacteria</taxon>
        <taxon>Bacillati</taxon>
        <taxon>Actinomycetota</taxon>
        <taxon>Actinomycetes</taxon>
        <taxon>Mycobacteriales</taxon>
        <taxon>Mycobacteriaceae</taxon>
        <taxon>Mycolicibacterium</taxon>
    </lineage>
</organism>
<dbReference type="Proteomes" id="UP000182915">
    <property type="component" value="Chromosome I"/>
</dbReference>
<accession>A0A1H6LMT8</accession>
<keyword evidence="1" id="KW-0812">Transmembrane</keyword>
<dbReference type="OrthoDB" id="5197032at2"/>
<evidence type="ECO:0000313" key="3">
    <source>
        <dbReference type="Proteomes" id="UP000182915"/>
    </source>
</evidence>
<feature type="transmembrane region" description="Helical" evidence="1">
    <location>
        <begin position="18"/>
        <end position="36"/>
    </location>
</feature>
<keyword evidence="3" id="KW-1185">Reference proteome</keyword>
<keyword evidence="1" id="KW-0472">Membrane</keyword>